<keyword evidence="5" id="KW-1185">Reference proteome</keyword>
<reference evidence="4 5" key="1">
    <citation type="submission" date="2020-02" db="EMBL/GenBank/DDBJ databases">
        <title>Albibacoteraceae fam. nov., the first described family within the subdivision 4 Verrucomicrobia.</title>
        <authorList>
            <person name="Xi F."/>
        </authorList>
    </citation>
    <scope>NUCLEOTIDE SEQUENCE [LARGE SCALE GENOMIC DNA]</scope>
    <source>
        <strain evidence="4 5">CK1056</strain>
    </source>
</reference>
<proteinExistence type="predicted"/>
<keyword evidence="1" id="KW-0479">Metal-binding</keyword>
<protein>
    <submittedName>
        <fullName evidence="4">Metallophosphoesterase</fullName>
    </submittedName>
</protein>
<dbReference type="RefSeq" id="WP_163961210.1">
    <property type="nucleotide sequence ID" value="NZ_JAAGNX010000001.1"/>
</dbReference>
<dbReference type="InterPro" id="IPR004843">
    <property type="entry name" value="Calcineurin-like_PHP"/>
</dbReference>
<feature type="domain" description="Calcineurin-like phosphoesterase" evidence="3">
    <location>
        <begin position="104"/>
        <end position="266"/>
    </location>
</feature>
<evidence type="ECO:0000313" key="4">
    <source>
        <dbReference type="EMBL" id="NDV60832.1"/>
    </source>
</evidence>
<dbReference type="Gene3D" id="3.60.21.10">
    <property type="match status" value="1"/>
</dbReference>
<dbReference type="EMBL" id="JAAGNX010000001">
    <property type="protein sequence ID" value="NDV60832.1"/>
    <property type="molecule type" value="Genomic_DNA"/>
</dbReference>
<dbReference type="GO" id="GO:0016020">
    <property type="term" value="C:membrane"/>
    <property type="evidence" value="ECO:0007669"/>
    <property type="project" value="GOC"/>
</dbReference>
<dbReference type="SUPFAM" id="SSF56300">
    <property type="entry name" value="Metallo-dependent phosphatases"/>
    <property type="match status" value="1"/>
</dbReference>
<keyword evidence="2" id="KW-0378">Hydrolase</keyword>
<dbReference type="AlphaFoldDB" id="A0A6B2LXL3"/>
<dbReference type="Proteomes" id="UP000478417">
    <property type="component" value="Unassembled WGS sequence"/>
</dbReference>
<dbReference type="GO" id="GO:0009245">
    <property type="term" value="P:lipid A biosynthetic process"/>
    <property type="evidence" value="ECO:0007669"/>
    <property type="project" value="TreeGrafter"/>
</dbReference>
<dbReference type="GO" id="GO:0008758">
    <property type="term" value="F:UDP-2,3-diacylglucosamine hydrolase activity"/>
    <property type="evidence" value="ECO:0007669"/>
    <property type="project" value="TreeGrafter"/>
</dbReference>
<evidence type="ECO:0000259" key="3">
    <source>
        <dbReference type="Pfam" id="PF00149"/>
    </source>
</evidence>
<dbReference type="Pfam" id="PF00149">
    <property type="entry name" value="Metallophos"/>
    <property type="match status" value="1"/>
</dbReference>
<evidence type="ECO:0000256" key="2">
    <source>
        <dbReference type="ARBA" id="ARBA00022801"/>
    </source>
</evidence>
<evidence type="ECO:0000313" key="5">
    <source>
        <dbReference type="Proteomes" id="UP000478417"/>
    </source>
</evidence>
<dbReference type="PANTHER" id="PTHR31302">
    <property type="entry name" value="TRANSMEMBRANE PROTEIN WITH METALLOPHOSPHOESTERASE DOMAIN-RELATED"/>
    <property type="match status" value="1"/>
</dbReference>
<sequence>MKLPVPEDDEQAGRLLHDMDRSEFPGHWDPEWVEKRWQLEHRRREKMIGSADEDGIHLPFHYRFLRWGLKAVGLYARGHRNFLDVRIRELEHHPARWPAALDGFRILQITDLHIDLDPALQPVLRRLIPSVECDLAVITGDYWEGAGQHPSGALEKLEEILKLVGNPTHGIYGVLGNHDTLPLAASLEKMGLPILINEAVQIGNGPAEFSLAGVDDPFFFRTDDVNKAASGCRAGIPRILLSHSPQVAPEADENGFCLVLSGHTHGGQICLPGGHALLSMERIPTPLFRGLWRRGSMIGYTSTGTGSCHVPVRYNCPPEIVIHTLRSSS</sequence>
<evidence type="ECO:0000256" key="1">
    <source>
        <dbReference type="ARBA" id="ARBA00022723"/>
    </source>
</evidence>
<dbReference type="InterPro" id="IPR051158">
    <property type="entry name" value="Metallophosphoesterase_sf"/>
</dbReference>
<dbReference type="PANTHER" id="PTHR31302:SF31">
    <property type="entry name" value="PHOSPHODIESTERASE YAEI"/>
    <property type="match status" value="1"/>
</dbReference>
<organism evidence="4 5">
    <name type="scientific">Oceanipulchritudo coccoides</name>
    <dbReference type="NCBI Taxonomy" id="2706888"/>
    <lineage>
        <taxon>Bacteria</taxon>
        <taxon>Pseudomonadati</taxon>
        <taxon>Verrucomicrobiota</taxon>
        <taxon>Opitutia</taxon>
        <taxon>Puniceicoccales</taxon>
        <taxon>Oceanipulchritudinaceae</taxon>
        <taxon>Oceanipulchritudo</taxon>
    </lineage>
</organism>
<gene>
    <name evidence="4" type="ORF">G0Q06_00030</name>
</gene>
<dbReference type="GO" id="GO:0046872">
    <property type="term" value="F:metal ion binding"/>
    <property type="evidence" value="ECO:0007669"/>
    <property type="project" value="UniProtKB-KW"/>
</dbReference>
<dbReference type="InterPro" id="IPR029052">
    <property type="entry name" value="Metallo-depent_PP-like"/>
</dbReference>
<accession>A0A6B2LXL3</accession>
<name>A0A6B2LXL3_9BACT</name>
<comment type="caution">
    <text evidence="4">The sequence shown here is derived from an EMBL/GenBank/DDBJ whole genome shotgun (WGS) entry which is preliminary data.</text>
</comment>